<evidence type="ECO:0000256" key="5">
    <source>
        <dbReference type="PROSITE-ProRule" id="PRU00134"/>
    </source>
</evidence>
<feature type="domain" description="MYND-type" evidence="6">
    <location>
        <begin position="14"/>
        <end position="57"/>
    </location>
</feature>
<proteinExistence type="inferred from homology"/>
<comment type="similarity">
    <text evidence="4">Belongs to the sel-1 family.</text>
</comment>
<dbReference type="PROSITE" id="PS01360">
    <property type="entry name" value="ZF_MYND_1"/>
    <property type="match status" value="1"/>
</dbReference>
<dbReference type="Pfam" id="PF08238">
    <property type="entry name" value="Sel1"/>
    <property type="match status" value="3"/>
</dbReference>
<evidence type="ECO:0000256" key="3">
    <source>
        <dbReference type="ARBA" id="ARBA00022833"/>
    </source>
</evidence>
<dbReference type="PROSITE" id="PS50865">
    <property type="entry name" value="ZF_MYND_2"/>
    <property type="match status" value="1"/>
</dbReference>
<reference evidence="7 8" key="1">
    <citation type="journal article" date="2012" name="Genome Biol.">
        <title>Genome and low-iron response of an oceanic diatom adapted to chronic iron limitation.</title>
        <authorList>
            <person name="Lommer M."/>
            <person name="Specht M."/>
            <person name="Roy A.S."/>
            <person name="Kraemer L."/>
            <person name="Andreson R."/>
            <person name="Gutowska M.A."/>
            <person name="Wolf J."/>
            <person name="Bergner S.V."/>
            <person name="Schilhabel M.B."/>
            <person name="Klostermeier U.C."/>
            <person name="Beiko R.G."/>
            <person name="Rosenstiel P."/>
            <person name="Hippler M."/>
            <person name="Laroche J."/>
        </authorList>
    </citation>
    <scope>NUCLEOTIDE SEQUENCE [LARGE SCALE GENOMIC DNA]</scope>
    <source>
        <strain evidence="7 8">CCMP1005</strain>
    </source>
</reference>
<keyword evidence="3" id="KW-0862">Zinc</keyword>
<dbReference type="Gene3D" id="1.25.40.10">
    <property type="entry name" value="Tetratricopeptide repeat domain"/>
    <property type="match status" value="1"/>
</dbReference>
<keyword evidence="1" id="KW-0479">Metal-binding</keyword>
<evidence type="ECO:0000256" key="1">
    <source>
        <dbReference type="ARBA" id="ARBA00022723"/>
    </source>
</evidence>
<name>K3W4F4_THAOC</name>
<evidence type="ECO:0000256" key="4">
    <source>
        <dbReference type="ARBA" id="ARBA00038101"/>
    </source>
</evidence>
<dbReference type="SMART" id="SM00671">
    <property type="entry name" value="SEL1"/>
    <property type="match status" value="3"/>
</dbReference>
<accession>K3W4F4</accession>
<evidence type="ECO:0000313" key="7">
    <source>
        <dbReference type="EMBL" id="EJK77844.1"/>
    </source>
</evidence>
<dbReference type="Pfam" id="PF01753">
    <property type="entry name" value="zf-MYND"/>
    <property type="match status" value="1"/>
</dbReference>
<dbReference type="OrthoDB" id="206966at2759"/>
<evidence type="ECO:0000313" key="8">
    <source>
        <dbReference type="Proteomes" id="UP000266841"/>
    </source>
</evidence>
<comment type="caution">
    <text evidence="7">The sequence shown here is derived from an EMBL/GenBank/DDBJ whole genome shotgun (WGS) entry which is preliminary data.</text>
</comment>
<dbReference type="InterPro" id="IPR050767">
    <property type="entry name" value="Sel1_AlgK"/>
</dbReference>
<organism evidence="7 8">
    <name type="scientific">Thalassiosira oceanica</name>
    <name type="common">Marine diatom</name>
    <dbReference type="NCBI Taxonomy" id="159749"/>
    <lineage>
        <taxon>Eukaryota</taxon>
        <taxon>Sar</taxon>
        <taxon>Stramenopiles</taxon>
        <taxon>Ochrophyta</taxon>
        <taxon>Bacillariophyta</taxon>
        <taxon>Coscinodiscophyceae</taxon>
        <taxon>Thalassiosirophycidae</taxon>
        <taxon>Thalassiosirales</taxon>
        <taxon>Thalassiosiraceae</taxon>
        <taxon>Thalassiosira</taxon>
    </lineage>
</organism>
<evidence type="ECO:0000259" key="6">
    <source>
        <dbReference type="PROSITE" id="PS50865"/>
    </source>
</evidence>
<evidence type="ECO:0000256" key="2">
    <source>
        <dbReference type="ARBA" id="ARBA00022771"/>
    </source>
</evidence>
<dbReference type="AlphaFoldDB" id="K3W4F4"/>
<sequence length="304" mass="33297">MSCIAVDGGPADVCANCGKGSGGEGGVKLKDCTACRLVKYCGVDCQRAHRKQHKKACKRRAAELKDEQLYGQGHERPEGNFCPICTLPIPLPIGDHSAFNVCCMKRICNGCSMAAQKRGMLDCLFCRTPIPDDDADALAMIQTRVAKRDPAAIYYLGQQYFFGKYGLQEDSRKGVELYTEAVELGSVEALFNLGVVYDDGEGVQQNKAKAAECWTKAAIQGCPLSRHKIGCVEINDRGRYDRAVKHFLIAAKMGYEDSVEAIKRLSMVGIATKEQCTEALKGYQDAVEEMKSHDRDEASALMKS</sequence>
<dbReference type="PANTHER" id="PTHR11102:SF160">
    <property type="entry name" value="ERAD-ASSOCIATED E3 UBIQUITIN-PROTEIN LIGASE COMPONENT HRD3"/>
    <property type="match status" value="1"/>
</dbReference>
<dbReference type="SUPFAM" id="SSF81901">
    <property type="entry name" value="HCP-like"/>
    <property type="match status" value="1"/>
</dbReference>
<dbReference type="InterPro" id="IPR002893">
    <property type="entry name" value="Znf_MYND"/>
</dbReference>
<dbReference type="eggNOG" id="ENOG502RZ2E">
    <property type="taxonomic scope" value="Eukaryota"/>
</dbReference>
<dbReference type="Proteomes" id="UP000266841">
    <property type="component" value="Unassembled WGS sequence"/>
</dbReference>
<dbReference type="InterPro" id="IPR006597">
    <property type="entry name" value="Sel1-like"/>
</dbReference>
<dbReference type="PANTHER" id="PTHR11102">
    <property type="entry name" value="SEL-1-LIKE PROTEIN"/>
    <property type="match status" value="1"/>
</dbReference>
<dbReference type="EMBL" id="AGNL01000334">
    <property type="protein sequence ID" value="EJK77844.1"/>
    <property type="molecule type" value="Genomic_DNA"/>
</dbReference>
<dbReference type="GO" id="GO:0008270">
    <property type="term" value="F:zinc ion binding"/>
    <property type="evidence" value="ECO:0007669"/>
    <property type="project" value="UniProtKB-KW"/>
</dbReference>
<dbReference type="Gene3D" id="6.10.140.2220">
    <property type="match status" value="1"/>
</dbReference>
<gene>
    <name evidence="7" type="ORF">THAOC_00296</name>
</gene>
<keyword evidence="2 5" id="KW-0863">Zinc-finger</keyword>
<keyword evidence="8" id="KW-1185">Reference proteome</keyword>
<dbReference type="InterPro" id="IPR011990">
    <property type="entry name" value="TPR-like_helical_dom_sf"/>
</dbReference>
<protein>
    <recommendedName>
        <fullName evidence="6">MYND-type domain-containing protein</fullName>
    </recommendedName>
</protein>
<dbReference type="SUPFAM" id="SSF144232">
    <property type="entry name" value="HIT/MYND zinc finger-like"/>
    <property type="match status" value="1"/>
</dbReference>